<dbReference type="EC" id="3.2.1.14" evidence="4"/>
<evidence type="ECO:0000256" key="17">
    <source>
        <dbReference type="ARBA" id="ARBA00038074"/>
    </source>
</evidence>
<feature type="active site" description="Nucleophile" evidence="19">
    <location>
        <position position="122"/>
    </location>
</feature>
<protein>
    <recommendedName>
        <fullName evidence="4">chitinase</fullName>
        <ecNumber evidence="4">3.2.1.14</ecNumber>
    </recommendedName>
</protein>
<keyword evidence="11" id="KW-0378">Hydrolase</keyword>
<proteinExistence type="inferred from homology"/>
<dbReference type="GO" id="GO:0098552">
    <property type="term" value="C:side of membrane"/>
    <property type="evidence" value="ECO:0007669"/>
    <property type="project" value="UniProtKB-KW"/>
</dbReference>
<keyword evidence="6" id="KW-0134">Cell wall</keyword>
<dbReference type="PANTHER" id="PTHR10963">
    <property type="entry name" value="GLYCOSYL HYDROLASE-RELATED"/>
    <property type="match status" value="1"/>
</dbReference>
<dbReference type="InterPro" id="IPR017168">
    <property type="entry name" value="CHR-like"/>
</dbReference>
<evidence type="ECO:0000256" key="14">
    <source>
        <dbReference type="ARBA" id="ARBA00023288"/>
    </source>
</evidence>
<name>A0A1L9SEU4_9EURO</name>
<dbReference type="PIRSF" id="PIRSF037299">
    <property type="entry name" value="Glycosidase_CRH1_prd"/>
    <property type="match status" value="1"/>
</dbReference>
<keyword evidence="5" id="KW-1003">Cell membrane</keyword>
<dbReference type="PANTHER" id="PTHR10963:SF27">
    <property type="entry name" value="GLYCOSIDASE-RELATED"/>
    <property type="match status" value="1"/>
</dbReference>
<evidence type="ECO:0000256" key="18">
    <source>
        <dbReference type="ARBA" id="ARBA00093308"/>
    </source>
</evidence>
<reference evidence="25" key="1">
    <citation type="journal article" date="2017" name="Genome Biol.">
        <title>Comparative genomics reveals high biological diversity and specific adaptations in the industrially and medically important fungal genus Aspergillus.</title>
        <authorList>
            <person name="de Vries R.P."/>
            <person name="Riley R."/>
            <person name="Wiebenga A."/>
            <person name="Aguilar-Osorio G."/>
            <person name="Amillis S."/>
            <person name="Uchima C.A."/>
            <person name="Anderluh G."/>
            <person name="Asadollahi M."/>
            <person name="Askin M."/>
            <person name="Barry K."/>
            <person name="Battaglia E."/>
            <person name="Bayram O."/>
            <person name="Benocci T."/>
            <person name="Braus-Stromeyer S.A."/>
            <person name="Caldana C."/>
            <person name="Canovas D."/>
            <person name="Cerqueira G.C."/>
            <person name="Chen F."/>
            <person name="Chen W."/>
            <person name="Choi C."/>
            <person name="Clum A."/>
            <person name="Dos Santos R.A."/>
            <person name="Damasio A.R."/>
            <person name="Diallinas G."/>
            <person name="Emri T."/>
            <person name="Fekete E."/>
            <person name="Flipphi M."/>
            <person name="Freyberg S."/>
            <person name="Gallo A."/>
            <person name="Gournas C."/>
            <person name="Habgood R."/>
            <person name="Hainaut M."/>
            <person name="Harispe M.L."/>
            <person name="Henrissat B."/>
            <person name="Hilden K.S."/>
            <person name="Hope R."/>
            <person name="Hossain A."/>
            <person name="Karabika E."/>
            <person name="Karaffa L."/>
            <person name="Karanyi Z."/>
            <person name="Krasevec N."/>
            <person name="Kuo A."/>
            <person name="Kusch H."/>
            <person name="LaButti K."/>
            <person name="Lagendijk E.L."/>
            <person name="Lapidus A."/>
            <person name="Levasseur A."/>
            <person name="Lindquist E."/>
            <person name="Lipzen A."/>
            <person name="Logrieco A.F."/>
            <person name="MacCabe A."/>
            <person name="Maekelae M.R."/>
            <person name="Malavazi I."/>
            <person name="Melin P."/>
            <person name="Meyer V."/>
            <person name="Mielnichuk N."/>
            <person name="Miskei M."/>
            <person name="Molnar A.P."/>
            <person name="Mule G."/>
            <person name="Ngan C.Y."/>
            <person name="Orejas M."/>
            <person name="Orosz E."/>
            <person name="Ouedraogo J.P."/>
            <person name="Overkamp K.M."/>
            <person name="Park H.-S."/>
            <person name="Perrone G."/>
            <person name="Piumi F."/>
            <person name="Punt P.J."/>
            <person name="Ram A.F."/>
            <person name="Ramon A."/>
            <person name="Rauscher S."/>
            <person name="Record E."/>
            <person name="Riano-Pachon D.M."/>
            <person name="Robert V."/>
            <person name="Roehrig J."/>
            <person name="Ruller R."/>
            <person name="Salamov A."/>
            <person name="Salih N.S."/>
            <person name="Samson R.A."/>
            <person name="Sandor E."/>
            <person name="Sanguinetti M."/>
            <person name="Schuetze T."/>
            <person name="Sepcic K."/>
            <person name="Shelest E."/>
            <person name="Sherlock G."/>
            <person name="Sophianopoulou V."/>
            <person name="Squina F.M."/>
            <person name="Sun H."/>
            <person name="Susca A."/>
            <person name="Todd R.B."/>
            <person name="Tsang A."/>
            <person name="Unkles S.E."/>
            <person name="van de Wiele N."/>
            <person name="van Rossen-Uffink D."/>
            <person name="Oliveira J.V."/>
            <person name="Vesth T.C."/>
            <person name="Visser J."/>
            <person name="Yu J.-H."/>
            <person name="Zhou M."/>
            <person name="Andersen M.R."/>
            <person name="Archer D.B."/>
            <person name="Baker S.E."/>
            <person name="Benoit I."/>
            <person name="Brakhage A.A."/>
            <person name="Braus G.H."/>
            <person name="Fischer R."/>
            <person name="Frisvad J.C."/>
            <person name="Goldman G.H."/>
            <person name="Houbraken J."/>
            <person name="Oakley B."/>
            <person name="Pocsi I."/>
            <person name="Scazzocchio C."/>
            <person name="Seiboth B."/>
            <person name="vanKuyk P.A."/>
            <person name="Wortman J."/>
            <person name="Dyer P.S."/>
            <person name="Grigoriev I.V."/>
        </authorList>
    </citation>
    <scope>NUCLEOTIDE SEQUENCE [LARGE SCALE GENOMIC DNA]</scope>
    <source>
        <strain evidence="25">CBS 506.65</strain>
    </source>
</reference>
<dbReference type="FunFam" id="2.60.120.200:FF:000152">
    <property type="entry name" value="Cell wall glucanase"/>
    <property type="match status" value="1"/>
</dbReference>
<keyword evidence="10 22" id="KW-0732">Signal</keyword>
<evidence type="ECO:0000256" key="20">
    <source>
        <dbReference type="PIRSR" id="PIRSR037299-2"/>
    </source>
</evidence>
<keyword evidence="8" id="KW-0328">Glycosyltransferase</keyword>
<evidence type="ECO:0000256" key="13">
    <source>
        <dbReference type="ARBA" id="ARBA00023180"/>
    </source>
</evidence>
<dbReference type="PROSITE" id="PS51762">
    <property type="entry name" value="GH16_2"/>
    <property type="match status" value="1"/>
</dbReference>
<evidence type="ECO:0000256" key="5">
    <source>
        <dbReference type="ARBA" id="ARBA00022475"/>
    </source>
</evidence>
<dbReference type="GO" id="GO:0005886">
    <property type="term" value="C:plasma membrane"/>
    <property type="evidence" value="ECO:0007669"/>
    <property type="project" value="UniProtKB-SubCell"/>
</dbReference>
<organism evidence="24 25">
    <name type="scientific">Penicilliopsis zonata CBS 506.65</name>
    <dbReference type="NCBI Taxonomy" id="1073090"/>
    <lineage>
        <taxon>Eukaryota</taxon>
        <taxon>Fungi</taxon>
        <taxon>Dikarya</taxon>
        <taxon>Ascomycota</taxon>
        <taxon>Pezizomycotina</taxon>
        <taxon>Eurotiomycetes</taxon>
        <taxon>Eurotiomycetidae</taxon>
        <taxon>Eurotiales</taxon>
        <taxon>Aspergillaceae</taxon>
        <taxon>Penicilliopsis</taxon>
    </lineage>
</organism>
<dbReference type="CDD" id="cd02183">
    <property type="entry name" value="GH16_fungal_CRH1_transglycosylase"/>
    <property type="match status" value="1"/>
</dbReference>
<keyword evidence="6" id="KW-0964">Secreted</keyword>
<evidence type="ECO:0000256" key="22">
    <source>
        <dbReference type="SAM" id="SignalP"/>
    </source>
</evidence>
<keyword evidence="13" id="KW-0325">Glycoprotein</keyword>
<dbReference type="GO" id="GO:0005975">
    <property type="term" value="P:carbohydrate metabolic process"/>
    <property type="evidence" value="ECO:0007669"/>
    <property type="project" value="InterPro"/>
</dbReference>
<evidence type="ECO:0000256" key="16">
    <source>
        <dbReference type="ARBA" id="ARBA00023316"/>
    </source>
</evidence>
<keyword evidence="14" id="KW-0449">Lipoprotein</keyword>
<dbReference type="STRING" id="1073090.A0A1L9SEU4"/>
<keyword evidence="20" id="KW-1015">Disulfide bond</keyword>
<dbReference type="InterPro" id="IPR013320">
    <property type="entry name" value="ConA-like_dom_sf"/>
</dbReference>
<evidence type="ECO:0000256" key="21">
    <source>
        <dbReference type="SAM" id="MobiDB-lite"/>
    </source>
</evidence>
<evidence type="ECO:0000256" key="2">
    <source>
        <dbReference type="ARBA" id="ARBA00004191"/>
    </source>
</evidence>
<evidence type="ECO:0000256" key="15">
    <source>
        <dbReference type="ARBA" id="ARBA00023295"/>
    </source>
</evidence>
<feature type="region of interest" description="Disordered" evidence="21">
    <location>
        <begin position="274"/>
        <end position="306"/>
    </location>
</feature>
<feature type="active site" description="Proton donor" evidence="19">
    <location>
        <position position="126"/>
    </location>
</feature>
<accession>A0A1L9SEU4</accession>
<evidence type="ECO:0000256" key="19">
    <source>
        <dbReference type="PIRSR" id="PIRSR037299-1"/>
    </source>
</evidence>
<feature type="domain" description="GH16" evidence="23">
    <location>
        <begin position="36"/>
        <end position="240"/>
    </location>
</feature>
<evidence type="ECO:0000256" key="1">
    <source>
        <dbReference type="ARBA" id="ARBA00000822"/>
    </source>
</evidence>
<dbReference type="VEuPathDB" id="FungiDB:ASPZODRAFT_68645"/>
<dbReference type="GO" id="GO:0031505">
    <property type="term" value="P:fungal-type cell wall organization"/>
    <property type="evidence" value="ECO:0007669"/>
    <property type="project" value="TreeGrafter"/>
</dbReference>
<sequence length="336" mass="36155">MPSYTKYAAAALAVALPFCSAQTYTSCNPLNNTCSADTGLATYTFSTDFTTGNSSLANWTITDGTIEFGSDGAEFIIAERYDAPTIETDFYFFFGEVEVKMKSANGTGIVSSIVFLSDDLDEIDWEALGAYDDEIETNYFGKDNTTSYDRATYPSVTTPAEEFHTYTIIWTEEKLEWLIDGTLVRTLEYDSAVDGRNYPQTPMRVKLGIWAGGDPSESEGTIEWAGGEVDYDDVPFTMYVESVKIINYNPAETYTYTGHTGSYESIVLSNSTTNSTVSSSSSSNSSSSSSTSSSSTTSTSSNSSSTSSVAVSAASMSSVYLTPALVLALVAGLMQL</sequence>
<dbReference type="EMBL" id="KV878344">
    <property type="protein sequence ID" value="OJJ45726.1"/>
    <property type="molecule type" value="Genomic_DNA"/>
</dbReference>
<dbReference type="GeneID" id="34615989"/>
<evidence type="ECO:0000256" key="6">
    <source>
        <dbReference type="ARBA" id="ARBA00022512"/>
    </source>
</evidence>
<keyword evidence="15" id="KW-0326">Glycosidase</keyword>
<dbReference type="RefSeq" id="XP_022580236.1">
    <property type="nucleotide sequence ID" value="XM_022729525.1"/>
</dbReference>
<feature type="signal peptide" evidence="22">
    <location>
        <begin position="1"/>
        <end position="21"/>
    </location>
</feature>
<dbReference type="InterPro" id="IPR050546">
    <property type="entry name" value="Glycosyl_Hydrlase_16"/>
</dbReference>
<dbReference type="OrthoDB" id="4781at2759"/>
<evidence type="ECO:0000313" key="24">
    <source>
        <dbReference type="EMBL" id="OJJ45726.1"/>
    </source>
</evidence>
<keyword evidence="7" id="KW-0336">GPI-anchor</keyword>
<evidence type="ECO:0000256" key="4">
    <source>
        <dbReference type="ARBA" id="ARBA00012729"/>
    </source>
</evidence>
<gene>
    <name evidence="24" type="ORF">ASPZODRAFT_68645</name>
</gene>
<keyword evidence="12" id="KW-0472">Membrane</keyword>
<keyword evidence="16" id="KW-0961">Cell wall biogenesis/degradation</keyword>
<evidence type="ECO:0000256" key="3">
    <source>
        <dbReference type="ARBA" id="ARBA00004609"/>
    </source>
</evidence>
<dbReference type="Gene3D" id="2.60.120.200">
    <property type="match status" value="1"/>
</dbReference>
<comment type="catalytic activity">
    <reaction evidence="1">
        <text>Random endo-hydrolysis of N-acetyl-beta-D-glucosaminide (1-&gt;4)-beta-linkages in chitin and chitodextrins.</text>
        <dbReference type="EC" id="3.2.1.14"/>
    </reaction>
</comment>
<dbReference type="Proteomes" id="UP000184188">
    <property type="component" value="Unassembled WGS sequence"/>
</dbReference>
<dbReference type="AlphaFoldDB" id="A0A1L9SEU4"/>
<dbReference type="InterPro" id="IPR000757">
    <property type="entry name" value="Beta-glucanase-like"/>
</dbReference>
<comment type="similarity">
    <text evidence="17">Belongs to the glycosyl hydrolase 16 family. CRH1 subfamily.</text>
</comment>
<dbReference type="SUPFAM" id="SSF49899">
    <property type="entry name" value="Concanavalin A-like lectins/glucanases"/>
    <property type="match status" value="1"/>
</dbReference>
<evidence type="ECO:0000256" key="10">
    <source>
        <dbReference type="ARBA" id="ARBA00022729"/>
    </source>
</evidence>
<keyword evidence="9" id="KW-0808">Transferase</keyword>
<evidence type="ECO:0000256" key="9">
    <source>
        <dbReference type="ARBA" id="ARBA00022679"/>
    </source>
</evidence>
<comment type="subcellular location">
    <subcellularLocation>
        <location evidence="3">Cell membrane</location>
        <topology evidence="3">Lipid-anchor</topology>
        <topology evidence="3">GPI-anchor</topology>
    </subcellularLocation>
    <subcellularLocation>
        <location evidence="2">Secreted</location>
        <location evidence="2">Cell wall</location>
    </subcellularLocation>
</comment>
<feature type="disulfide bond" evidence="20">
    <location>
        <begin position="27"/>
        <end position="34"/>
    </location>
</feature>
<evidence type="ECO:0000256" key="11">
    <source>
        <dbReference type="ARBA" id="ARBA00022801"/>
    </source>
</evidence>
<dbReference type="GO" id="GO:0016757">
    <property type="term" value="F:glycosyltransferase activity"/>
    <property type="evidence" value="ECO:0007669"/>
    <property type="project" value="UniProtKB-KW"/>
</dbReference>
<feature type="chain" id="PRO_5012928245" description="chitinase" evidence="22">
    <location>
        <begin position="22"/>
        <end position="336"/>
    </location>
</feature>
<dbReference type="GO" id="GO:0009277">
    <property type="term" value="C:fungal-type cell wall"/>
    <property type="evidence" value="ECO:0007669"/>
    <property type="project" value="TreeGrafter"/>
</dbReference>
<evidence type="ECO:0000256" key="12">
    <source>
        <dbReference type="ARBA" id="ARBA00023136"/>
    </source>
</evidence>
<comment type="function">
    <text evidence="18">Dual chitinase/transglycosylase that plays a role in cell wall architecture. Chitinase and transglycosylase activities are coupled. Required for the polysaccharide cross-linking at the septa and the cell wall. More specifically, transfers chitin to 1,6-beta-glucan in the cell wall.</text>
</comment>
<evidence type="ECO:0000313" key="25">
    <source>
        <dbReference type="Proteomes" id="UP000184188"/>
    </source>
</evidence>
<dbReference type="GO" id="GO:0008843">
    <property type="term" value="F:endochitinase activity"/>
    <property type="evidence" value="ECO:0007669"/>
    <property type="project" value="UniProtKB-EC"/>
</dbReference>
<evidence type="ECO:0000256" key="8">
    <source>
        <dbReference type="ARBA" id="ARBA00022676"/>
    </source>
</evidence>
<keyword evidence="25" id="KW-1185">Reference proteome</keyword>
<evidence type="ECO:0000256" key="7">
    <source>
        <dbReference type="ARBA" id="ARBA00022622"/>
    </source>
</evidence>
<dbReference type="Pfam" id="PF00722">
    <property type="entry name" value="Glyco_hydro_16"/>
    <property type="match status" value="1"/>
</dbReference>
<evidence type="ECO:0000259" key="23">
    <source>
        <dbReference type="PROSITE" id="PS51762"/>
    </source>
</evidence>